<name>A0A559K860_9BACL</name>
<dbReference type="OrthoDB" id="2691835at2"/>
<reference evidence="1 2" key="1">
    <citation type="submission" date="2019-07" db="EMBL/GenBank/DDBJ databases">
        <authorList>
            <person name="Kim J."/>
        </authorList>
    </citation>
    <scope>NUCLEOTIDE SEQUENCE [LARGE SCALE GENOMIC DNA]</scope>
    <source>
        <strain evidence="1 2">JC52</strain>
    </source>
</reference>
<evidence type="ECO:0000313" key="2">
    <source>
        <dbReference type="Proteomes" id="UP000317036"/>
    </source>
</evidence>
<gene>
    <name evidence="1" type="ORF">FPZ49_19800</name>
</gene>
<sequence>MAKSDELVKFLTQQVVKYIETPKDVRKQVRAGRREVRERWSTRWFGMLPLALRMWYDRVLRRKAK</sequence>
<accession>A0A559K860</accession>
<dbReference type="InterPro" id="IPR025622">
    <property type="entry name" value="YqzE"/>
</dbReference>
<dbReference type="Pfam" id="PF14038">
    <property type="entry name" value="YqzE"/>
    <property type="match status" value="1"/>
</dbReference>
<dbReference type="RefSeq" id="WP_144850098.1">
    <property type="nucleotide sequence ID" value="NZ_VNJI01000025.1"/>
</dbReference>
<protein>
    <submittedName>
        <fullName evidence="1">YqzE family protein</fullName>
    </submittedName>
</protein>
<comment type="caution">
    <text evidence="1">The sequence shown here is derived from an EMBL/GenBank/DDBJ whole genome shotgun (WGS) entry which is preliminary data.</text>
</comment>
<dbReference type="EMBL" id="VNJI01000025">
    <property type="protein sequence ID" value="TVY08307.1"/>
    <property type="molecule type" value="Genomic_DNA"/>
</dbReference>
<evidence type="ECO:0000313" key="1">
    <source>
        <dbReference type="EMBL" id="TVY08307.1"/>
    </source>
</evidence>
<keyword evidence="2" id="KW-1185">Reference proteome</keyword>
<proteinExistence type="predicted"/>
<dbReference type="Proteomes" id="UP000317036">
    <property type="component" value="Unassembled WGS sequence"/>
</dbReference>
<dbReference type="AlphaFoldDB" id="A0A559K860"/>
<organism evidence="1 2">
    <name type="scientific">Paenibacillus cremeus</name>
    <dbReference type="NCBI Taxonomy" id="2163881"/>
    <lineage>
        <taxon>Bacteria</taxon>
        <taxon>Bacillati</taxon>
        <taxon>Bacillota</taxon>
        <taxon>Bacilli</taxon>
        <taxon>Bacillales</taxon>
        <taxon>Paenibacillaceae</taxon>
        <taxon>Paenibacillus</taxon>
    </lineage>
</organism>